<reference evidence="2" key="2">
    <citation type="submission" date="2015-04" db="EMBL/GenBank/DDBJ databases">
        <title>A butyrogenic pathway from the amino acid lysine in a human gut commensal.</title>
        <authorList>
            <person name="de Vos W.M."/>
            <person name="Bui N.T.P."/>
            <person name="Plugge C.M."/>
            <person name="Ritari J."/>
        </authorList>
    </citation>
    <scope>NUCLEOTIDE SEQUENCE [LARGE SCALE GENOMIC DNA]</scope>
    <source>
        <strain evidence="2">AF211</strain>
    </source>
</reference>
<organism evidence="1 2">
    <name type="scientific">Intestinimonas butyriciproducens</name>
    <dbReference type="NCBI Taxonomy" id="1297617"/>
    <lineage>
        <taxon>Bacteria</taxon>
        <taxon>Bacillati</taxon>
        <taxon>Bacillota</taxon>
        <taxon>Clostridia</taxon>
        <taxon>Eubacteriales</taxon>
        <taxon>Intestinimonas</taxon>
    </lineage>
</organism>
<name>A0A0S2W5B8_9FIRM</name>
<dbReference type="KEGG" id="ibu:IB211_01952c"/>
<keyword evidence="2" id="KW-1185">Reference proteome</keyword>
<dbReference type="AlphaFoldDB" id="A0A0S2W5B8"/>
<dbReference type="RefSeq" id="WP_058117907.1">
    <property type="nucleotide sequence ID" value="NZ_CP011307.1"/>
</dbReference>
<accession>A0A0S2W5B8</accession>
<reference evidence="1 2" key="1">
    <citation type="journal article" date="2015" name="Nat. Commun.">
        <title>Production of butyrate from lysine and the Amadori product fructoselysine by a human gut commensal.</title>
        <authorList>
            <person name="Bui T.P."/>
            <person name="Ritari J."/>
            <person name="Boeren S."/>
            <person name="de Waard P."/>
            <person name="Plugge C.M."/>
            <person name="de Vos W.M."/>
        </authorList>
    </citation>
    <scope>NUCLEOTIDE SEQUENCE [LARGE SCALE GENOMIC DNA]</scope>
    <source>
        <strain evidence="1 2">AF211</strain>
    </source>
</reference>
<dbReference type="EMBL" id="CP011307">
    <property type="protein sequence ID" value="ALP94343.1"/>
    <property type="molecule type" value="Genomic_DNA"/>
</dbReference>
<proteinExistence type="predicted"/>
<evidence type="ECO:0000313" key="1">
    <source>
        <dbReference type="EMBL" id="ALP94343.1"/>
    </source>
</evidence>
<sequence>MRDRMKPQEPSCHDCPNHLLFSGSDPIKKMGVTMHFGVRFCTYGKRARRFRKSDPKVRVPVWCPRRLKQRRLRIYGFRDPASWMLHERVCRDLGKDISPEGRHYAVEHEKDTELTAKEFLERSVNETDAELLGGITLMRYQVLEFDDGLKPVFLYKTESGYRYEPYFPVKAAKPFCADDMEDL</sequence>
<protein>
    <submittedName>
        <fullName evidence="1">Uncharacterized protein</fullName>
    </submittedName>
</protein>
<gene>
    <name evidence="1" type="ORF">IB211_01952c</name>
</gene>
<evidence type="ECO:0000313" key="2">
    <source>
        <dbReference type="Proteomes" id="UP000064844"/>
    </source>
</evidence>
<dbReference type="STRING" id="1297617.IB211_01952c"/>
<dbReference type="Proteomes" id="UP000064844">
    <property type="component" value="Chromosome"/>
</dbReference>